<reference evidence="9" key="1">
    <citation type="submission" date="2018-08" db="EMBL/GenBank/DDBJ databases">
        <authorList>
            <person name="Rossello M."/>
        </authorList>
    </citation>
    <scope>NUCLEOTIDE SEQUENCE [LARGE SCALE GENOMIC DNA]</scope>
    <source>
        <strain evidence="9">cv. Chinese Spring</strain>
    </source>
</reference>
<dbReference type="PANTHER" id="PTHR46151">
    <property type="entry name" value="NEP1-INTERACTING PROTEIN-LIKE 2"/>
    <property type="match status" value="1"/>
</dbReference>
<organism evidence="9">
    <name type="scientific">Triticum aestivum</name>
    <name type="common">Wheat</name>
    <dbReference type="NCBI Taxonomy" id="4565"/>
    <lineage>
        <taxon>Eukaryota</taxon>
        <taxon>Viridiplantae</taxon>
        <taxon>Streptophyta</taxon>
        <taxon>Embryophyta</taxon>
        <taxon>Tracheophyta</taxon>
        <taxon>Spermatophyta</taxon>
        <taxon>Magnoliopsida</taxon>
        <taxon>Liliopsida</taxon>
        <taxon>Poales</taxon>
        <taxon>Poaceae</taxon>
        <taxon>BOP clade</taxon>
        <taxon>Pooideae</taxon>
        <taxon>Triticodae</taxon>
        <taxon>Triticeae</taxon>
        <taxon>Triticinae</taxon>
        <taxon>Triticum</taxon>
    </lineage>
</organism>
<dbReference type="Proteomes" id="UP000019116">
    <property type="component" value="Chromosome 2A"/>
</dbReference>
<dbReference type="Gramene" id="TraesSYM2A03G00609040.1">
    <property type="protein sequence ID" value="TraesSYM2A03G00609040.1.CDS1"/>
    <property type="gene ID" value="TraesSYM2A03G00609040"/>
</dbReference>
<dbReference type="Gramene" id="TraesJAG2A03G00601500.1">
    <property type="protein sequence ID" value="TraesJAG2A03G00601500.1.CDS1"/>
    <property type="gene ID" value="TraesJAG2A03G00601500"/>
</dbReference>
<keyword evidence="7" id="KW-0812">Transmembrane</keyword>
<dbReference type="STRING" id="4565.A0A3B6AQZ3"/>
<dbReference type="OMA" id="WGHRRHD"/>
<feature type="transmembrane region" description="Helical" evidence="7">
    <location>
        <begin position="44"/>
        <end position="63"/>
    </location>
</feature>
<dbReference type="GO" id="GO:0016020">
    <property type="term" value="C:membrane"/>
    <property type="evidence" value="ECO:0007669"/>
    <property type="project" value="UniProtKB-SubCell"/>
</dbReference>
<reference evidence="9" key="2">
    <citation type="submission" date="2018-10" db="UniProtKB">
        <authorList>
            <consortium name="EnsemblPlants"/>
        </authorList>
    </citation>
    <scope>IDENTIFICATION</scope>
</reference>
<dbReference type="Gramene" id="TraesROB_scaffold_143510_01G000300.1">
    <property type="protein sequence ID" value="TraesROB_scaffold_143510_01G000300.1"/>
    <property type="gene ID" value="TraesROB_scaffold_143510_01G000300"/>
</dbReference>
<dbReference type="RefSeq" id="XP_044452623.1">
    <property type="nucleotide sequence ID" value="XM_044596688.1"/>
</dbReference>
<dbReference type="PROSITE" id="PS50089">
    <property type="entry name" value="ZF_RING_2"/>
    <property type="match status" value="1"/>
</dbReference>
<dbReference type="InterPro" id="IPR001841">
    <property type="entry name" value="Znf_RING"/>
</dbReference>
<evidence type="ECO:0000313" key="9">
    <source>
        <dbReference type="EnsemblPlants" id="TraesCS2A02G081500.1.cds1"/>
    </source>
</evidence>
<dbReference type="Gramene" id="TraesNOR2A03G00610680.1">
    <property type="protein sequence ID" value="TraesNOR2A03G00610680.1.CDS1"/>
    <property type="gene ID" value="TraesNOR2A03G00610680"/>
</dbReference>
<protein>
    <recommendedName>
        <fullName evidence="8">RING-type domain-containing protein</fullName>
    </recommendedName>
</protein>
<evidence type="ECO:0000256" key="1">
    <source>
        <dbReference type="ARBA" id="ARBA00004370"/>
    </source>
</evidence>
<feature type="transmembrane region" description="Helical" evidence="7">
    <location>
        <begin position="12"/>
        <end position="38"/>
    </location>
</feature>
<keyword evidence="2" id="KW-0479">Metal-binding</keyword>
<proteinExistence type="predicted"/>
<name>A0A3B6AQZ3_WHEAT</name>
<evidence type="ECO:0000259" key="8">
    <source>
        <dbReference type="PROSITE" id="PS50089"/>
    </source>
</evidence>
<evidence type="ECO:0000256" key="3">
    <source>
        <dbReference type="ARBA" id="ARBA00022771"/>
    </source>
</evidence>
<evidence type="ECO:0000256" key="4">
    <source>
        <dbReference type="ARBA" id="ARBA00022833"/>
    </source>
</evidence>
<dbReference type="OrthoDB" id="654109at2759"/>
<keyword evidence="7" id="KW-1133">Transmembrane helix</keyword>
<dbReference type="Gramene" id="TraesCS2A02G081500.1">
    <property type="protein sequence ID" value="TraesCS2A02G081500.1.cds1"/>
    <property type="gene ID" value="TraesCS2A02G081500"/>
</dbReference>
<dbReference type="Gramene" id="TraesSTA2A03G00601550.1">
    <property type="protein sequence ID" value="TraesSTA2A03G00601550.1.CDS1"/>
    <property type="gene ID" value="TraesSTA2A03G00601550"/>
</dbReference>
<dbReference type="Gramene" id="TraesCAD_scaffold_153711_01G000100.1">
    <property type="protein sequence ID" value="TraesCAD_scaffold_153711_01G000100.1"/>
    <property type="gene ID" value="TraesCAD_scaffold_153711_01G000100"/>
</dbReference>
<dbReference type="Gramene" id="TraesPARA_EIv1.0_0447090.1">
    <property type="protein sequence ID" value="TraesPARA_EIv1.0_0447090.1.CDS1"/>
    <property type="gene ID" value="TraesPARA_EIv1.0_0447090"/>
</dbReference>
<gene>
    <name evidence="9" type="primary">LOC123184590</name>
</gene>
<sequence length="192" mass="20159">MVVVARVAGGLLRALLFGVFGAAGTVVGAAYGLLSGFVDDEDGFAQGTLLGALAGALMSLDLVHSLMAIWGHRRHDDHCSPLDAHAGRIKRTIGAVVQLTALADPQYCGRRGDSAVVGLDRPARSSSFGFFPPVAVGAASGGCCPICLQEFEAGGERAGRRLPACSHVFHLECIRSWLLRKPDCPMCRHAVH</sequence>
<dbReference type="Gramene" id="TraesJUL2A03G00606020.1">
    <property type="protein sequence ID" value="TraesJUL2A03G00606020.1.CDS1"/>
    <property type="gene ID" value="TraesJUL2A03G00606020"/>
</dbReference>
<evidence type="ECO:0000256" key="7">
    <source>
        <dbReference type="SAM" id="Phobius"/>
    </source>
</evidence>
<dbReference type="SMART" id="SM00184">
    <property type="entry name" value="RING"/>
    <property type="match status" value="1"/>
</dbReference>
<dbReference type="Gramene" id="TraesNOR2A03G00610680.2">
    <property type="protein sequence ID" value="TraesNOR2A03G00610680.2.CDS1"/>
    <property type="gene ID" value="TraesNOR2A03G00610680"/>
</dbReference>
<dbReference type="Gramene" id="TraesLDM2A03G00604100.1">
    <property type="protein sequence ID" value="TraesLDM2A03G00604100.1.CDS1"/>
    <property type="gene ID" value="TraesLDM2A03G00604100"/>
</dbReference>
<evidence type="ECO:0000256" key="5">
    <source>
        <dbReference type="ARBA" id="ARBA00023136"/>
    </source>
</evidence>
<keyword evidence="4" id="KW-0862">Zinc</keyword>
<keyword evidence="10" id="KW-1185">Reference proteome</keyword>
<dbReference type="InterPro" id="IPR013083">
    <property type="entry name" value="Znf_RING/FYVE/PHD"/>
</dbReference>
<keyword evidence="5 7" id="KW-0472">Membrane</keyword>
<accession>A0A3B6AQZ3</accession>
<dbReference type="Gramene" id="TraesLAC2A03G00606790.1">
    <property type="protein sequence ID" value="TraesLAC2A03G00606790.1.CDS1"/>
    <property type="gene ID" value="TraesLAC2A03G00606790"/>
</dbReference>
<keyword evidence="3 6" id="KW-0863">Zinc-finger</keyword>
<dbReference type="SMR" id="A0A3B6AQZ3"/>
<dbReference type="SUPFAM" id="SSF57850">
    <property type="entry name" value="RING/U-box"/>
    <property type="match status" value="1"/>
</dbReference>
<dbReference type="Gramene" id="TraesSYM2A03G00609040.2">
    <property type="protein sequence ID" value="TraesSYM2A03G00609040.2.CDS1"/>
    <property type="gene ID" value="TraesSYM2A03G00609040"/>
</dbReference>
<dbReference type="PANTHER" id="PTHR46151:SF22">
    <property type="entry name" value="RING-TYPE DOMAIN-CONTAINING PROTEIN"/>
    <property type="match status" value="1"/>
</dbReference>
<dbReference type="EnsemblPlants" id="TraesCS2A02G081500.1">
    <property type="protein sequence ID" value="TraesCS2A02G081500.1.cds1"/>
    <property type="gene ID" value="TraesCS2A02G081500"/>
</dbReference>
<dbReference type="AlphaFoldDB" id="A0A3B6AQZ3"/>
<dbReference type="GO" id="GO:0008270">
    <property type="term" value="F:zinc ion binding"/>
    <property type="evidence" value="ECO:0007669"/>
    <property type="project" value="UniProtKB-KW"/>
</dbReference>
<evidence type="ECO:0000256" key="2">
    <source>
        <dbReference type="ARBA" id="ARBA00022723"/>
    </source>
</evidence>
<comment type="subcellular location">
    <subcellularLocation>
        <location evidence="1">Membrane</location>
    </subcellularLocation>
</comment>
<evidence type="ECO:0000256" key="6">
    <source>
        <dbReference type="PROSITE-ProRule" id="PRU00175"/>
    </source>
</evidence>
<evidence type="ECO:0000313" key="10">
    <source>
        <dbReference type="Proteomes" id="UP000019116"/>
    </source>
</evidence>
<dbReference type="Gramene" id="TraesCS2A03G0159100.1">
    <property type="protein sequence ID" value="TraesCS2A03G0159100.1.CDS1"/>
    <property type="gene ID" value="TraesCS2A03G0159100"/>
</dbReference>
<dbReference type="Pfam" id="PF13639">
    <property type="entry name" value="zf-RING_2"/>
    <property type="match status" value="1"/>
</dbReference>
<dbReference type="Gene3D" id="3.30.40.10">
    <property type="entry name" value="Zinc/RING finger domain, C3HC4 (zinc finger)"/>
    <property type="match status" value="1"/>
</dbReference>
<dbReference type="PaxDb" id="4565-Traes_2AS_8D2E46FBE.1"/>
<dbReference type="Gramene" id="TraesCLE_scaffold_082153_01G000400.1">
    <property type="protein sequence ID" value="TraesCLE_scaffold_082153_01G000400.1"/>
    <property type="gene ID" value="TraesCLE_scaffold_082153_01G000400"/>
</dbReference>
<feature type="domain" description="RING-type" evidence="8">
    <location>
        <begin position="144"/>
        <end position="188"/>
    </location>
</feature>
<dbReference type="GeneID" id="123184590"/>